<dbReference type="CDD" id="cd03801">
    <property type="entry name" value="GT4_PimA-like"/>
    <property type="match status" value="1"/>
</dbReference>
<dbReference type="PANTHER" id="PTHR12526:SF600">
    <property type="entry name" value="GLYCOSYL TRANSFERASE GROUP 1"/>
    <property type="match status" value="1"/>
</dbReference>
<reference evidence="1 2" key="1">
    <citation type="submission" date="2021-03" db="EMBL/GenBank/DDBJ databases">
        <title>novel species isolated from a fishpond in China.</title>
        <authorList>
            <person name="Lu H."/>
            <person name="Cai Z."/>
        </authorList>
    </citation>
    <scope>NUCLEOTIDE SEQUENCE [LARGE SCALE GENOMIC DNA]</scope>
    <source>
        <strain evidence="1 2">Y57</strain>
    </source>
</reference>
<dbReference type="SUPFAM" id="SSF53756">
    <property type="entry name" value="UDP-Glycosyltransferase/glycogen phosphorylase"/>
    <property type="match status" value="1"/>
</dbReference>
<dbReference type="NCBIfam" id="TIGR03087">
    <property type="entry name" value="stp1"/>
    <property type="match status" value="1"/>
</dbReference>
<organism evidence="1 2">
    <name type="scientific">Bowmanella yangjiangensis</name>
    <dbReference type="NCBI Taxonomy" id="2811230"/>
    <lineage>
        <taxon>Bacteria</taxon>
        <taxon>Pseudomonadati</taxon>
        <taxon>Pseudomonadota</taxon>
        <taxon>Gammaproteobacteria</taxon>
        <taxon>Alteromonadales</taxon>
        <taxon>Alteromonadaceae</taxon>
        <taxon>Bowmanella</taxon>
    </lineage>
</organism>
<keyword evidence="2" id="KW-1185">Reference proteome</keyword>
<dbReference type="PANTHER" id="PTHR12526">
    <property type="entry name" value="GLYCOSYLTRANSFERASE"/>
    <property type="match status" value="1"/>
</dbReference>
<protein>
    <submittedName>
        <fullName evidence="1">TIGR03087 family PEP-CTERM/XrtA system glycosyltransferase</fullName>
    </submittedName>
</protein>
<evidence type="ECO:0000313" key="1">
    <source>
        <dbReference type="EMBL" id="MBN7820365.1"/>
    </source>
</evidence>
<dbReference type="Pfam" id="PF13692">
    <property type="entry name" value="Glyco_trans_1_4"/>
    <property type="match status" value="1"/>
</dbReference>
<sequence>MPKPALLYLCHRLPIAPFKGDRVRTRNQIEYLSTQFDVYLGCFTEEQSIDKNALRELQGLCKQVYVEHHKKFGALLRCLWGLLKGEPLTCAYYKSAGMQAWVQRVLANQHPGNCWLSATAMALYVLNAEDVHLFTDFIDVDSDKWRQYAERSHFLMKWLYRREWQALKWLELVTTERSKRVYFVSTSEADFFKAMLPKSLQDKVGVLRNGVNSAYFSPDYYPCTSEERIDVVFTGAMDYRPNIDGVLWFLDHAWPLVREAVPTATFYVVGLAPDKRLLARHGLLGVVVTGKVDDVRPYLGKARIAIAPIRLARGVQNKVLEAMAMSKDIVCTHLAMEGIDAKCEGIWIEDEPTNMAERIVSLLTGPSRPNHCREWVLKHHQWKDMLKPMESLLNERH</sequence>
<dbReference type="InterPro" id="IPR017521">
    <property type="entry name" value="Sugar_tfrase_PEP-CTERM_Stp1"/>
</dbReference>
<evidence type="ECO:0000313" key="2">
    <source>
        <dbReference type="Proteomes" id="UP000663992"/>
    </source>
</evidence>
<accession>A0ABS3CUS9</accession>
<proteinExistence type="predicted"/>
<dbReference type="EMBL" id="JAFKCS010000009">
    <property type="protein sequence ID" value="MBN7820365.1"/>
    <property type="molecule type" value="Genomic_DNA"/>
</dbReference>
<dbReference type="RefSeq" id="WP_206594204.1">
    <property type="nucleotide sequence ID" value="NZ_JAFKCS010000009.1"/>
</dbReference>
<dbReference type="Proteomes" id="UP000663992">
    <property type="component" value="Unassembled WGS sequence"/>
</dbReference>
<comment type="caution">
    <text evidence="1">The sequence shown here is derived from an EMBL/GenBank/DDBJ whole genome shotgun (WGS) entry which is preliminary data.</text>
</comment>
<gene>
    <name evidence="1" type="ORF">J0A65_10850</name>
</gene>
<name>A0ABS3CUS9_9ALTE</name>
<dbReference type="Gene3D" id="3.40.50.2000">
    <property type="entry name" value="Glycogen Phosphorylase B"/>
    <property type="match status" value="2"/>
</dbReference>